<keyword evidence="1" id="KW-1133">Transmembrane helix</keyword>
<dbReference type="eggNOG" id="COG1721">
    <property type="taxonomic scope" value="Bacteria"/>
</dbReference>
<comment type="caution">
    <text evidence="3">The sequence shown here is derived from an EMBL/GenBank/DDBJ whole genome shotgun (WGS) entry which is preliminary data.</text>
</comment>
<feature type="transmembrane region" description="Helical" evidence="1">
    <location>
        <begin position="45"/>
        <end position="70"/>
    </location>
</feature>
<evidence type="ECO:0000313" key="3">
    <source>
        <dbReference type="EMBL" id="KFI66129.1"/>
    </source>
</evidence>
<organism evidence="3 4">
    <name type="scientific">Bifidobacterium cuniculi</name>
    <dbReference type="NCBI Taxonomy" id="1688"/>
    <lineage>
        <taxon>Bacteria</taxon>
        <taxon>Bacillati</taxon>
        <taxon>Actinomycetota</taxon>
        <taxon>Actinomycetes</taxon>
        <taxon>Bifidobacteriales</taxon>
        <taxon>Bifidobacteriaceae</taxon>
        <taxon>Bifidobacterium</taxon>
    </lineage>
</organism>
<dbReference type="EMBL" id="JGYV01000001">
    <property type="protein sequence ID" value="KFI66129.1"/>
    <property type="molecule type" value="Genomic_DNA"/>
</dbReference>
<dbReference type="PANTHER" id="PTHR34351">
    <property type="entry name" value="SLR1927 PROTEIN-RELATED"/>
    <property type="match status" value="1"/>
</dbReference>
<evidence type="ECO:0000259" key="2">
    <source>
        <dbReference type="Pfam" id="PF01882"/>
    </source>
</evidence>
<dbReference type="Proteomes" id="UP000029067">
    <property type="component" value="Unassembled WGS sequence"/>
</dbReference>
<keyword evidence="4" id="KW-1185">Reference proteome</keyword>
<evidence type="ECO:0000313" key="4">
    <source>
        <dbReference type="Proteomes" id="UP000029067"/>
    </source>
</evidence>
<feature type="domain" description="DUF58" evidence="2">
    <location>
        <begin position="234"/>
        <end position="304"/>
    </location>
</feature>
<protein>
    <recommendedName>
        <fullName evidence="2">DUF58 domain-containing protein</fullName>
    </recommendedName>
</protein>
<gene>
    <name evidence="3" type="ORF">BCUN_0635</name>
</gene>
<keyword evidence="1" id="KW-0812">Transmembrane</keyword>
<sequence>MQATYEDYEEEEAMTDSARALRRRRDRSRRRAGLRRRLRHWTRAYVSPLGWTVLGLDVLLWVCFACFGWHEMLAAAIVATVLLAAALVMSLGNTSFDARLAVSRRRVVVGDEVNVQVDVSNPGSSPTASARADLPMGDVHERFGIPMLGAHQSKHTAVSFKAVTRAVLPVGPLMIRKGDPFGLMRHELRLAQRINVYIHPDVVMLERLHAGVPRDLEGNPSGDIVDDDLDFFGLREYEPGDDVRNVHWLSSAKARKLMIRQFEATRRTDTSISCDVHPDDYPSQAAFELAVSVHASLGVQALREDRPLAMNAGALRTRPANVMQFLDQCSAIEPDFDDERNLVRGAMAAMPDASFYAFTVGPAKPLEEVRHMAMALPAGATCLVVQASLGAERALRRFPEFTLATVGALDDLPAVMGAMR</sequence>
<dbReference type="Pfam" id="PF01882">
    <property type="entry name" value="DUF58"/>
    <property type="match status" value="1"/>
</dbReference>
<name>A0A087B529_9BIFI</name>
<dbReference type="AlphaFoldDB" id="A0A087B529"/>
<accession>A0A087B529</accession>
<dbReference type="InterPro" id="IPR002881">
    <property type="entry name" value="DUF58"/>
</dbReference>
<proteinExistence type="predicted"/>
<keyword evidence="1" id="KW-0472">Membrane</keyword>
<feature type="transmembrane region" description="Helical" evidence="1">
    <location>
        <begin position="76"/>
        <end position="96"/>
    </location>
</feature>
<evidence type="ECO:0000256" key="1">
    <source>
        <dbReference type="SAM" id="Phobius"/>
    </source>
</evidence>
<dbReference type="STRING" id="1688.BCUN_0635"/>
<reference evidence="3 4" key="1">
    <citation type="submission" date="2014-03" db="EMBL/GenBank/DDBJ databases">
        <title>Genomics of Bifidobacteria.</title>
        <authorList>
            <person name="Ventura M."/>
            <person name="Milani C."/>
            <person name="Lugli G.A."/>
        </authorList>
    </citation>
    <scope>NUCLEOTIDE SEQUENCE [LARGE SCALE GENOMIC DNA]</scope>
    <source>
        <strain evidence="3 4">LMG 10738</strain>
    </source>
</reference>